<dbReference type="PANTHER" id="PTHR23535">
    <property type="entry name" value="SUGAR EFFLUX TRANSPORTER A-RELATED"/>
    <property type="match status" value="1"/>
</dbReference>
<feature type="transmembrane region" description="Helical" evidence="8">
    <location>
        <begin position="145"/>
        <end position="165"/>
    </location>
</feature>
<dbReference type="Gene3D" id="1.20.1250.20">
    <property type="entry name" value="MFS general substrate transporter like domains"/>
    <property type="match status" value="2"/>
</dbReference>
<keyword evidence="7 8" id="KW-0472">Membrane</keyword>
<accession>A0ABR9X1M6</accession>
<keyword evidence="6 8" id="KW-1133">Transmembrane helix</keyword>
<feature type="signal peptide" evidence="9">
    <location>
        <begin position="1"/>
        <end position="29"/>
    </location>
</feature>
<feature type="transmembrane region" description="Helical" evidence="8">
    <location>
        <begin position="312"/>
        <end position="334"/>
    </location>
</feature>
<evidence type="ECO:0000256" key="1">
    <source>
        <dbReference type="ARBA" id="ARBA00004651"/>
    </source>
</evidence>
<keyword evidence="5 8" id="KW-0812">Transmembrane</keyword>
<dbReference type="InterPro" id="IPR036259">
    <property type="entry name" value="MFS_trans_sf"/>
</dbReference>
<dbReference type="SUPFAM" id="SSF103473">
    <property type="entry name" value="MFS general substrate transporter"/>
    <property type="match status" value="1"/>
</dbReference>
<dbReference type="Pfam" id="PF07690">
    <property type="entry name" value="MFS_1"/>
    <property type="match status" value="1"/>
</dbReference>
<dbReference type="Proteomes" id="UP000607796">
    <property type="component" value="Unassembled WGS sequence"/>
</dbReference>
<organism evidence="10 11">
    <name type="scientific">Salipiger mangrovisoli</name>
    <dbReference type="NCBI Taxonomy" id="2865933"/>
    <lineage>
        <taxon>Bacteria</taxon>
        <taxon>Pseudomonadati</taxon>
        <taxon>Pseudomonadota</taxon>
        <taxon>Alphaproteobacteria</taxon>
        <taxon>Rhodobacterales</taxon>
        <taxon>Roseobacteraceae</taxon>
        <taxon>Salipiger</taxon>
    </lineage>
</organism>
<feature type="transmembrane region" description="Helical" evidence="8">
    <location>
        <begin position="171"/>
        <end position="189"/>
    </location>
</feature>
<gene>
    <name evidence="10" type="ORF">IQ782_10885</name>
</gene>
<protein>
    <submittedName>
        <fullName evidence="10">MFS transporter</fullName>
    </submittedName>
</protein>
<feature type="transmembrane region" description="Helical" evidence="8">
    <location>
        <begin position="258"/>
        <end position="279"/>
    </location>
</feature>
<keyword evidence="4" id="KW-0762">Sugar transport</keyword>
<feature type="transmembrane region" description="Helical" evidence="8">
    <location>
        <begin position="210"/>
        <end position="238"/>
    </location>
</feature>
<keyword evidence="3" id="KW-1003">Cell membrane</keyword>
<feature type="transmembrane region" description="Helical" evidence="8">
    <location>
        <begin position="81"/>
        <end position="99"/>
    </location>
</feature>
<evidence type="ECO:0000256" key="9">
    <source>
        <dbReference type="SAM" id="SignalP"/>
    </source>
</evidence>
<keyword evidence="9" id="KW-0732">Signal</keyword>
<dbReference type="InterPro" id="IPR011701">
    <property type="entry name" value="MFS"/>
</dbReference>
<dbReference type="PANTHER" id="PTHR23535:SF2">
    <property type="entry name" value="SUGAR EFFLUX TRANSPORTER A-RELATED"/>
    <property type="match status" value="1"/>
</dbReference>
<evidence type="ECO:0000313" key="10">
    <source>
        <dbReference type="EMBL" id="MBE9637346.1"/>
    </source>
</evidence>
<feature type="transmembrane region" description="Helical" evidence="8">
    <location>
        <begin position="372"/>
        <end position="394"/>
    </location>
</feature>
<proteinExistence type="predicted"/>
<keyword evidence="11" id="KW-1185">Reference proteome</keyword>
<dbReference type="RefSeq" id="WP_194134656.1">
    <property type="nucleotide sequence ID" value="NZ_JADFFK010000007.1"/>
</dbReference>
<feature type="transmembrane region" description="Helical" evidence="8">
    <location>
        <begin position="346"/>
        <end position="366"/>
    </location>
</feature>
<evidence type="ECO:0000256" key="2">
    <source>
        <dbReference type="ARBA" id="ARBA00022448"/>
    </source>
</evidence>
<feature type="transmembrane region" description="Helical" evidence="8">
    <location>
        <begin position="105"/>
        <end position="124"/>
    </location>
</feature>
<name>A0ABR9X1M6_9RHOB</name>
<feature type="chain" id="PRO_5047092367" evidence="9">
    <location>
        <begin position="30"/>
        <end position="401"/>
    </location>
</feature>
<evidence type="ECO:0000313" key="11">
    <source>
        <dbReference type="Proteomes" id="UP000607796"/>
    </source>
</evidence>
<feature type="transmembrane region" description="Helical" evidence="8">
    <location>
        <begin position="286"/>
        <end position="306"/>
    </location>
</feature>
<keyword evidence="2" id="KW-0813">Transport</keyword>
<feature type="transmembrane region" description="Helical" evidence="8">
    <location>
        <begin position="48"/>
        <end position="69"/>
    </location>
</feature>
<evidence type="ECO:0000256" key="5">
    <source>
        <dbReference type="ARBA" id="ARBA00022692"/>
    </source>
</evidence>
<dbReference type="EMBL" id="JADFFK010000007">
    <property type="protein sequence ID" value="MBE9637346.1"/>
    <property type="molecule type" value="Genomic_DNA"/>
</dbReference>
<comment type="caution">
    <text evidence="10">The sequence shown here is derived from an EMBL/GenBank/DDBJ whole genome shotgun (WGS) entry which is preliminary data.</text>
</comment>
<evidence type="ECO:0000256" key="8">
    <source>
        <dbReference type="SAM" id="Phobius"/>
    </source>
</evidence>
<evidence type="ECO:0000256" key="4">
    <source>
        <dbReference type="ARBA" id="ARBA00022597"/>
    </source>
</evidence>
<comment type="subcellular location">
    <subcellularLocation>
        <location evidence="1">Cell membrane</location>
        <topology evidence="1">Multi-pass membrane protein</topology>
    </subcellularLocation>
</comment>
<reference evidence="10 11" key="1">
    <citation type="journal article" date="2021" name="Int. J. Syst. Evol. Microbiol.">
        <title>Salipiger mangrovisoli sp. nov., isolated from mangrove soil and the proposal for the reclassification of Paraphaeobacter pallidus as Salipiger pallidus comb. nov.</title>
        <authorList>
            <person name="Du J."/>
            <person name="Liu Y."/>
            <person name="Pei T."/>
            <person name="Deng M.R."/>
            <person name="Zhu H."/>
        </authorList>
    </citation>
    <scope>NUCLEOTIDE SEQUENCE [LARGE SCALE GENOMIC DNA]</scope>
    <source>
        <strain evidence="10 11">6D45A</strain>
    </source>
</reference>
<evidence type="ECO:0000256" key="3">
    <source>
        <dbReference type="ARBA" id="ARBA00022475"/>
    </source>
</evidence>
<sequence>MFDILTSLRASPGLRACAAAVFCCGIAAAATAPYKSVVAIRELGLSDGAFSALTLSAAIVNVLSSIYLGTLADRDTGYRRLLMWLACIGIAGYAAIFLMPHPAVFVLALLLPISVFNGLTPMLFAAGRVFSEGLAAPDRAAMSSVLRGMVSAAWILVPGILGFALAGRGSMLPAFLVAALAALAVLVVLRLTMPRGGSGDPAQRPPKVSLLAAFGLLLRPAVALRVLGTAAITSAIHVHAAVMPLIMTGRAGGTTGDVGITVGIVARMELVFLLGWARLTRYISTVTTLAIAMVLYTGYLGAIALATSPGTIIAGAFLGGTAASALITLPLGYLQELIADRPGLSASLISLSLFLAGAIAAALFGLGTSLGGYSTVAVMGIAAGLAGALGLVALERWRPIS</sequence>
<evidence type="ECO:0000256" key="7">
    <source>
        <dbReference type="ARBA" id="ARBA00023136"/>
    </source>
</evidence>
<evidence type="ECO:0000256" key="6">
    <source>
        <dbReference type="ARBA" id="ARBA00022989"/>
    </source>
</evidence>